<dbReference type="GO" id="GO:0016301">
    <property type="term" value="F:kinase activity"/>
    <property type="evidence" value="ECO:0007669"/>
    <property type="project" value="UniProtKB-KW"/>
</dbReference>
<reference evidence="2 3" key="1">
    <citation type="journal article" date="2020" name="Nature">
        <title>Six reference-quality genomes reveal evolution of bat adaptations.</title>
        <authorList>
            <person name="Jebb D."/>
            <person name="Huang Z."/>
            <person name="Pippel M."/>
            <person name="Hughes G.M."/>
            <person name="Lavrichenko K."/>
            <person name="Devanna P."/>
            <person name="Winkler S."/>
            <person name="Jermiin L.S."/>
            <person name="Skirmuntt E.C."/>
            <person name="Katzourakis A."/>
            <person name="Burkitt-Gray L."/>
            <person name="Ray D.A."/>
            <person name="Sullivan K.A.M."/>
            <person name="Roscito J.G."/>
            <person name="Kirilenko B.M."/>
            <person name="Davalos L.M."/>
            <person name="Corthals A.P."/>
            <person name="Power M.L."/>
            <person name="Jones G."/>
            <person name="Ransome R.D."/>
            <person name="Dechmann D.K.N."/>
            <person name="Locatelli A.G."/>
            <person name="Puechmaille S.J."/>
            <person name="Fedrigo O."/>
            <person name="Jarvis E.D."/>
            <person name="Hiller M."/>
            <person name="Vernes S.C."/>
            <person name="Myers E.W."/>
            <person name="Teeling E.C."/>
        </authorList>
    </citation>
    <scope>NUCLEOTIDE SEQUENCE [LARGE SCALE GENOMIC DNA]</scope>
    <source>
        <strain evidence="2">MMolMol1</strain>
        <tissue evidence="2">Muscle</tissue>
    </source>
</reference>
<keyword evidence="3" id="KW-1185">Reference proteome</keyword>
<sequence>MVPLAYYDQHFVSLEHSYQLATNNSLTHQYTGEHLNQLNNHSVVRIQYDSNYLAATPLNSNQKVQRSSDKSQDTILQGCYNRVLKSPRSQSKHQAPPSLDLQQRTSLQSNWRDLSSSFSLAKPQTSSLDLSKISPSLEPNQTTLSSQLFLLKPQNANSLDLCWTSPPLKSNQKTSSSSLLSFNHQETPSQDILWTSTLRSNQRSPSSTSSQSKLQKLPSFHSLWTSLLKNNQRSLSSPSLTSTPQTNDLLQLSPLLQSNQMAFSSPLPNSKPQTPPVLSANPGVLSLPLSNSKPGKPSLPYSVHHTQNFSLFQPKSQRELTPDHAFRTLGSPVCDSKFQNTTSTSDKHKVTEVSSPHFKPNISGQPLSSSKYCIRKIAATKWDSRFQSKNFFDLYAKTYSNKETPWTLNYMYPCIVKGGTIPDDVVNKIINSLSRTRIQRDLCRQILFRRMRGRPNPHPGPRLSSSYMVCLACASCIKTHCSHLTGKKDPRCAILSVIPTPEPSSEGKIEVKLVFILSLPETPFLSCFPFLVKKNQPNEALEDNLEGMEKTSQFFPTEPDNTHGLNKKKKCLRVAPENKVVSQQPQAIDWLLYIKKSNSQPQTGLRSSPSSISLSSSSSSSSSSFIAHSSPFPYKESATPTLSGSVFTKLVSYHRLPPGISWLEFICSENYQLLSGKTHQSHSPLPQTNSMRNSTIVKGPKGSKIVQKFPEKVNERNLD</sequence>
<dbReference type="InParanoid" id="A0A7J8HZB7"/>
<proteinExistence type="predicted"/>
<dbReference type="Proteomes" id="UP000550707">
    <property type="component" value="Unassembled WGS sequence"/>
</dbReference>
<dbReference type="InterPro" id="IPR038954">
    <property type="entry name" value="CSNKA2IP"/>
</dbReference>
<feature type="compositionally biased region" description="Polar residues" evidence="1">
    <location>
        <begin position="678"/>
        <end position="696"/>
    </location>
</feature>
<evidence type="ECO:0000256" key="1">
    <source>
        <dbReference type="SAM" id="MobiDB-lite"/>
    </source>
</evidence>
<dbReference type="OrthoDB" id="9526609at2759"/>
<dbReference type="EMBL" id="JACASF010000005">
    <property type="protein sequence ID" value="KAF6477361.1"/>
    <property type="molecule type" value="Genomic_DNA"/>
</dbReference>
<keyword evidence="2" id="KW-0808">Transferase</keyword>
<feature type="compositionally biased region" description="Polar residues" evidence="1">
    <location>
        <begin position="261"/>
        <end position="272"/>
    </location>
</feature>
<feature type="region of interest" description="Disordered" evidence="1">
    <location>
        <begin position="338"/>
        <end position="361"/>
    </location>
</feature>
<feature type="region of interest" description="Disordered" evidence="1">
    <location>
        <begin position="261"/>
        <end position="300"/>
    </location>
</feature>
<evidence type="ECO:0000313" key="3">
    <source>
        <dbReference type="Proteomes" id="UP000550707"/>
    </source>
</evidence>
<dbReference type="PANTHER" id="PTHR35825:SF2">
    <property type="entry name" value="CASEIN KINASE II SUBUNIT ALPHA'-INTERACTING PROTEIN"/>
    <property type="match status" value="1"/>
</dbReference>
<comment type="caution">
    <text evidence="2">The sequence shown here is derived from an EMBL/GenBank/DDBJ whole genome shotgun (WGS) entry which is preliminary data.</text>
</comment>
<feature type="region of interest" description="Disordered" evidence="1">
    <location>
        <begin position="86"/>
        <end position="106"/>
    </location>
</feature>
<dbReference type="PANTHER" id="PTHR35825">
    <property type="entry name" value="CASEIN KINASE II SUBUNIT ALPHA PRIME-INTERACTING PROTEIN"/>
    <property type="match status" value="1"/>
</dbReference>
<gene>
    <name evidence="2" type="ORF">HJG59_003420</name>
</gene>
<keyword evidence="2" id="KW-0418">Kinase</keyword>
<name>A0A7J8HZB7_MOLMO</name>
<protein>
    <submittedName>
        <fullName evidence="2">Casein kinase 2 subunit alpha' interacting protein</fullName>
    </submittedName>
</protein>
<dbReference type="AlphaFoldDB" id="A0A7J8HZB7"/>
<organism evidence="2 3">
    <name type="scientific">Molossus molossus</name>
    <name type="common">Pallas' mastiff bat</name>
    <name type="synonym">Vespertilio molossus</name>
    <dbReference type="NCBI Taxonomy" id="27622"/>
    <lineage>
        <taxon>Eukaryota</taxon>
        <taxon>Metazoa</taxon>
        <taxon>Chordata</taxon>
        <taxon>Craniata</taxon>
        <taxon>Vertebrata</taxon>
        <taxon>Euteleostomi</taxon>
        <taxon>Mammalia</taxon>
        <taxon>Eutheria</taxon>
        <taxon>Laurasiatheria</taxon>
        <taxon>Chiroptera</taxon>
        <taxon>Yangochiroptera</taxon>
        <taxon>Molossidae</taxon>
        <taxon>Molossus</taxon>
    </lineage>
</organism>
<evidence type="ECO:0000313" key="2">
    <source>
        <dbReference type="EMBL" id="KAF6477361.1"/>
    </source>
</evidence>
<accession>A0A7J8HZB7</accession>
<feature type="region of interest" description="Disordered" evidence="1">
    <location>
        <begin position="678"/>
        <end position="698"/>
    </location>
</feature>